<evidence type="ECO:0000313" key="2">
    <source>
        <dbReference type="Proteomes" id="UP000316184"/>
    </source>
</evidence>
<sequence>MLGDRLRHVRGSAAELLTKAEQGTLIEEVATAVGGRYDLSSNRGEVGAWRNSLPVLLEVLRDAGLSHVEVLLEHRLPYSPKRVDALLCGCHPESGESSYVLVELKQWSRADAVGDGLVRASGLKKLQLPPVAQVRRYCQQLLDFTPSLARRA</sequence>
<gene>
    <name evidence="1" type="ORF">FHU35_11257</name>
</gene>
<dbReference type="AlphaFoldDB" id="A0A561V7R9"/>
<proteinExistence type="predicted"/>
<organism evidence="1 2">
    <name type="scientific">Saccharopolyspora dendranthemae</name>
    <dbReference type="NCBI Taxonomy" id="1181886"/>
    <lineage>
        <taxon>Bacteria</taxon>
        <taxon>Bacillati</taxon>
        <taxon>Actinomycetota</taxon>
        <taxon>Actinomycetes</taxon>
        <taxon>Pseudonocardiales</taxon>
        <taxon>Pseudonocardiaceae</taxon>
        <taxon>Saccharopolyspora</taxon>
    </lineage>
</organism>
<dbReference type="Proteomes" id="UP000316184">
    <property type="component" value="Unassembled WGS sequence"/>
</dbReference>
<accession>A0A561V7R9</accession>
<reference evidence="1 2" key="1">
    <citation type="submission" date="2019-06" db="EMBL/GenBank/DDBJ databases">
        <title>Sequencing the genomes of 1000 actinobacteria strains.</title>
        <authorList>
            <person name="Klenk H.-P."/>
        </authorList>
    </citation>
    <scope>NUCLEOTIDE SEQUENCE [LARGE SCALE GENOMIC DNA]</scope>
    <source>
        <strain evidence="1 2">DSM 46699</strain>
    </source>
</reference>
<protein>
    <submittedName>
        <fullName evidence="1">Uncharacterized protein</fullName>
    </submittedName>
</protein>
<dbReference type="EMBL" id="VIWX01000001">
    <property type="protein sequence ID" value="TWG07640.1"/>
    <property type="molecule type" value="Genomic_DNA"/>
</dbReference>
<comment type="caution">
    <text evidence="1">The sequence shown here is derived from an EMBL/GenBank/DDBJ whole genome shotgun (WGS) entry which is preliminary data.</text>
</comment>
<keyword evidence="2" id="KW-1185">Reference proteome</keyword>
<name>A0A561V7R9_9PSEU</name>
<evidence type="ECO:0000313" key="1">
    <source>
        <dbReference type="EMBL" id="TWG07640.1"/>
    </source>
</evidence>